<dbReference type="CDD" id="cd01767">
    <property type="entry name" value="UBX"/>
    <property type="match status" value="1"/>
</dbReference>
<dbReference type="InterPro" id="IPR050730">
    <property type="entry name" value="UBX_domain-protein"/>
</dbReference>
<gene>
    <name evidence="3" type="ORF">ERUC_LOCUS4676</name>
</gene>
<feature type="domain" description="UBX" evidence="2">
    <location>
        <begin position="363"/>
        <end position="443"/>
    </location>
</feature>
<dbReference type="CDD" id="cd02958">
    <property type="entry name" value="UAS"/>
    <property type="match status" value="1"/>
</dbReference>
<evidence type="ECO:0000256" key="1">
    <source>
        <dbReference type="ARBA" id="ARBA00022786"/>
    </source>
</evidence>
<proteinExistence type="predicted"/>
<name>A0ABC8IZ61_ERUVS</name>
<evidence type="ECO:0000313" key="3">
    <source>
        <dbReference type="EMBL" id="CAH8306609.1"/>
    </source>
</evidence>
<protein>
    <recommendedName>
        <fullName evidence="2">UBX domain-containing protein</fullName>
    </recommendedName>
</protein>
<dbReference type="Gene3D" id="3.40.30.10">
    <property type="entry name" value="Glutaredoxin"/>
    <property type="match status" value="1"/>
</dbReference>
<dbReference type="Gene3D" id="3.10.20.90">
    <property type="entry name" value="Phosphatidylinositol 3-kinase Catalytic Subunit, Chain A, domain 1"/>
    <property type="match status" value="1"/>
</dbReference>
<dbReference type="Pfam" id="PF14555">
    <property type="entry name" value="UBA_4"/>
    <property type="match status" value="1"/>
</dbReference>
<dbReference type="InterPro" id="IPR001012">
    <property type="entry name" value="UBX_dom"/>
</dbReference>
<dbReference type="PROSITE" id="PS50033">
    <property type="entry name" value="UBX"/>
    <property type="match status" value="1"/>
</dbReference>
<keyword evidence="1" id="KW-0833">Ubl conjugation pathway</keyword>
<dbReference type="SMART" id="SM00594">
    <property type="entry name" value="UAS"/>
    <property type="match status" value="1"/>
</dbReference>
<dbReference type="PANTHER" id="PTHR23322:SF69">
    <property type="entry name" value="UBX DOMAIN-CONTAINING PROTEIN"/>
    <property type="match status" value="1"/>
</dbReference>
<evidence type="ECO:0000313" key="4">
    <source>
        <dbReference type="Proteomes" id="UP001642260"/>
    </source>
</evidence>
<dbReference type="InterPro" id="IPR036249">
    <property type="entry name" value="Thioredoxin-like_sf"/>
</dbReference>
<dbReference type="Pfam" id="PF00789">
    <property type="entry name" value="UBX"/>
    <property type="match status" value="1"/>
</dbReference>
<dbReference type="Pfam" id="PF13899">
    <property type="entry name" value="Thioredoxin_7"/>
    <property type="match status" value="1"/>
</dbReference>
<sequence>MGITFSSTNQVITTRSQLEEEINLFLNNRIEQQHDQLISSFLEVAVGQTVETAQRFLETTNWNIEESINLFLHDNNYDPSMYNEDHAQSYDDETFDDGGSDSTLSSMFRPPVDLLFHGRTFEEAKSTCCEQNLWLLVNLQSRTEFASHTLNRDLWANDTVSEAVVCFVLWQVYDNTIEGKKISNFYKIDSAPPVVLVIDPVTGQKMRMWSGVIEAQSFVEDLSRFLEAGPHEHIDSLIRSRRPETEEEVEDIGWSSNNTDQVPVPSWGEEFEKEDNWSSSNNIEAPSWGEEFENGETWSTSNNNVPSVSPGFEVKEEENGLYLPDMIEEAKEDCEFQECDQVKEEETCLEYPDLTEEPKGDCDKSLVCSLCFRFPDGRRKQRRFLKSEPIQLLWSFCHSQMVESEKKAFRLVQAIPGASKTIDYEVNATFDEYGLANSMISVTWE</sequence>
<keyword evidence="4" id="KW-1185">Reference proteome</keyword>
<dbReference type="EMBL" id="CAKOAT010066155">
    <property type="protein sequence ID" value="CAH8306609.1"/>
    <property type="molecule type" value="Genomic_DNA"/>
</dbReference>
<dbReference type="Proteomes" id="UP001642260">
    <property type="component" value="Unassembled WGS sequence"/>
</dbReference>
<dbReference type="Gene3D" id="1.10.8.10">
    <property type="entry name" value="DNA helicase RuvA subunit, C-terminal domain"/>
    <property type="match status" value="1"/>
</dbReference>
<dbReference type="InterPro" id="IPR006577">
    <property type="entry name" value="UAS"/>
</dbReference>
<dbReference type="AlphaFoldDB" id="A0ABC8IZ61"/>
<accession>A0ABC8IZ61</accession>
<dbReference type="InterPro" id="IPR029071">
    <property type="entry name" value="Ubiquitin-like_domsf"/>
</dbReference>
<dbReference type="PANTHER" id="PTHR23322">
    <property type="entry name" value="FAS-ASSOCIATED PROTEIN"/>
    <property type="match status" value="1"/>
</dbReference>
<organism evidence="3 4">
    <name type="scientific">Eruca vesicaria subsp. sativa</name>
    <name type="common">Garden rocket</name>
    <name type="synonym">Eruca sativa</name>
    <dbReference type="NCBI Taxonomy" id="29727"/>
    <lineage>
        <taxon>Eukaryota</taxon>
        <taxon>Viridiplantae</taxon>
        <taxon>Streptophyta</taxon>
        <taxon>Embryophyta</taxon>
        <taxon>Tracheophyta</taxon>
        <taxon>Spermatophyta</taxon>
        <taxon>Magnoliopsida</taxon>
        <taxon>eudicotyledons</taxon>
        <taxon>Gunneridae</taxon>
        <taxon>Pentapetalae</taxon>
        <taxon>rosids</taxon>
        <taxon>malvids</taxon>
        <taxon>Brassicales</taxon>
        <taxon>Brassicaceae</taxon>
        <taxon>Brassiceae</taxon>
        <taxon>Eruca</taxon>
    </lineage>
</organism>
<reference evidence="3 4" key="1">
    <citation type="submission" date="2022-03" db="EMBL/GenBank/DDBJ databases">
        <authorList>
            <person name="Macdonald S."/>
            <person name="Ahmed S."/>
            <person name="Newling K."/>
        </authorList>
    </citation>
    <scope>NUCLEOTIDE SEQUENCE [LARGE SCALE GENOMIC DNA]</scope>
</reference>
<comment type="caution">
    <text evidence="3">The sequence shown here is derived from an EMBL/GenBank/DDBJ whole genome shotgun (WGS) entry which is preliminary data.</text>
</comment>
<dbReference type="SUPFAM" id="SSF54236">
    <property type="entry name" value="Ubiquitin-like"/>
    <property type="match status" value="1"/>
</dbReference>
<dbReference type="SUPFAM" id="SSF52833">
    <property type="entry name" value="Thioredoxin-like"/>
    <property type="match status" value="1"/>
</dbReference>
<evidence type="ECO:0000259" key="2">
    <source>
        <dbReference type="PROSITE" id="PS50033"/>
    </source>
</evidence>